<evidence type="ECO:0000256" key="1">
    <source>
        <dbReference type="SAM" id="Coils"/>
    </source>
</evidence>
<accession>A0AAV1HSY2</accession>
<reference evidence="3 4" key="1">
    <citation type="submission" date="2023-10" db="EMBL/GenBank/DDBJ databases">
        <authorList>
            <person name="Maclean D."/>
            <person name="Macfadyen A."/>
        </authorList>
    </citation>
    <scope>NUCLEOTIDE SEQUENCE [LARGE SCALE GENOMIC DNA]</scope>
</reference>
<feature type="coiled-coil region" evidence="1">
    <location>
        <begin position="129"/>
        <end position="184"/>
    </location>
</feature>
<feature type="region of interest" description="Disordered" evidence="2">
    <location>
        <begin position="298"/>
        <end position="318"/>
    </location>
</feature>
<organism evidence="3 4">
    <name type="scientific">Coccomyxa viridis</name>
    <dbReference type="NCBI Taxonomy" id="1274662"/>
    <lineage>
        <taxon>Eukaryota</taxon>
        <taxon>Viridiplantae</taxon>
        <taxon>Chlorophyta</taxon>
        <taxon>core chlorophytes</taxon>
        <taxon>Trebouxiophyceae</taxon>
        <taxon>Trebouxiophyceae incertae sedis</taxon>
        <taxon>Coccomyxaceae</taxon>
        <taxon>Coccomyxa</taxon>
    </lineage>
</organism>
<evidence type="ECO:0000313" key="3">
    <source>
        <dbReference type="EMBL" id="CAK0741274.1"/>
    </source>
</evidence>
<gene>
    <name evidence="3" type="ORF">CVIRNUC_001312</name>
</gene>
<keyword evidence="1" id="KW-0175">Coiled coil</keyword>
<evidence type="ECO:0000313" key="4">
    <source>
        <dbReference type="Proteomes" id="UP001314263"/>
    </source>
</evidence>
<sequence length="435" mass="47892">MAATADGAMYRPCIMVGDRCLSLLSYDQAIYASNVDFEQLNDCLEDLGLGSFGLDLTLKVWKSPDLRVLLARAKALLIDFATHVEESETILEAYNHAQYQVSMLQGENQQLAENLHAVNTAAADAFQRAALLERQLRDVCHQLKESQEAGISADFRLSAAEADLDESRQRLRETQVRVEESQRMNEQEKISAEAAISELRHSLEQTHVSNAALQDALHQERAKHGSQEDRLRANTAAFVEALQQERAKSAAQQQALEALRDELAATVSMPAELAAVRDQLRSSQADQLAIRTQLEVTQEDLQESQRKKEQEKLGAEGTVSELRQSLEQTHASNAALQNALYRERARNVSQEESHWANTAAFMEALQQERAKSAAQQQALEALRDEMTARQAQPSPQAQPAPTTVSLPGGFLGLTINIIATTAAAVATAAHMVVGF</sequence>
<comment type="caution">
    <text evidence="3">The sequence shown here is derived from an EMBL/GenBank/DDBJ whole genome shotgun (WGS) entry which is preliminary data.</text>
</comment>
<evidence type="ECO:0000256" key="2">
    <source>
        <dbReference type="SAM" id="MobiDB-lite"/>
    </source>
</evidence>
<dbReference type="EMBL" id="CAUYUE010000002">
    <property type="protein sequence ID" value="CAK0741274.1"/>
    <property type="molecule type" value="Genomic_DNA"/>
</dbReference>
<name>A0AAV1HSY2_9CHLO</name>
<dbReference type="Proteomes" id="UP001314263">
    <property type="component" value="Unassembled WGS sequence"/>
</dbReference>
<feature type="compositionally biased region" description="Basic and acidic residues" evidence="2">
    <location>
        <begin position="303"/>
        <end position="314"/>
    </location>
</feature>
<dbReference type="AlphaFoldDB" id="A0AAV1HSY2"/>
<protein>
    <submittedName>
        <fullName evidence="3">Uncharacterized protein</fullName>
    </submittedName>
</protein>
<proteinExistence type="predicted"/>
<keyword evidence="4" id="KW-1185">Reference proteome</keyword>